<comment type="function">
    <text evidence="1">Involved in formation and maintenance of cell shape.</text>
</comment>
<feature type="domain" description="Rod shape-determining protein MreC beta-barrel core" evidence="3">
    <location>
        <begin position="169"/>
        <end position="266"/>
    </location>
</feature>
<keyword evidence="5" id="KW-1185">Reference proteome</keyword>
<proteinExistence type="inferred from homology"/>
<evidence type="ECO:0000313" key="5">
    <source>
        <dbReference type="Proteomes" id="UP000028926"/>
    </source>
</evidence>
<dbReference type="GO" id="GO:0008360">
    <property type="term" value="P:regulation of cell shape"/>
    <property type="evidence" value="ECO:0007669"/>
    <property type="project" value="UniProtKB-KW"/>
</dbReference>
<dbReference type="PANTHER" id="PTHR34138:SF1">
    <property type="entry name" value="CELL SHAPE-DETERMINING PROTEIN MREC"/>
    <property type="match status" value="1"/>
</dbReference>
<organism evidence="4 5">
    <name type="scientific">Candidatus Odyssella acanthamoebae</name>
    <dbReference type="NCBI Taxonomy" id="91604"/>
    <lineage>
        <taxon>Bacteria</taxon>
        <taxon>Pseudomonadati</taxon>
        <taxon>Pseudomonadota</taxon>
        <taxon>Alphaproteobacteria</taxon>
        <taxon>Holosporales</taxon>
        <taxon>Candidatus Paracaedibacteraceae</taxon>
        <taxon>Candidatus Odyssella</taxon>
    </lineage>
</organism>
<dbReference type="NCBIfam" id="TIGR00219">
    <property type="entry name" value="mreC"/>
    <property type="match status" value="1"/>
</dbReference>
<name>A0A077AXD9_9PROT</name>
<dbReference type="EMBL" id="CP008941">
    <property type="protein sequence ID" value="AIK97261.1"/>
    <property type="molecule type" value="Genomic_DNA"/>
</dbReference>
<keyword evidence="2" id="KW-0175">Coiled coil</keyword>
<dbReference type="GO" id="GO:0005886">
    <property type="term" value="C:plasma membrane"/>
    <property type="evidence" value="ECO:0007669"/>
    <property type="project" value="TreeGrafter"/>
</dbReference>
<dbReference type="HOGENOM" id="CLU_042663_7_0_5"/>
<accession>A0A077AXD9</accession>
<gene>
    <name evidence="4" type="ORF">ID47_11745</name>
</gene>
<keyword evidence="1" id="KW-0133">Cell shape</keyword>
<dbReference type="Pfam" id="PF04085">
    <property type="entry name" value="MreC"/>
    <property type="match status" value="1"/>
</dbReference>
<reference evidence="4 5" key="1">
    <citation type="submission" date="2014-07" db="EMBL/GenBank/DDBJ databases">
        <title>Comparative genomic insights into amoeba endosymbionts belonging to the families of Holosporaceae and Candidatus Midichloriaceae within Rickettsiales.</title>
        <authorList>
            <person name="Wang Z."/>
            <person name="Wu M."/>
        </authorList>
    </citation>
    <scope>NUCLEOTIDE SEQUENCE [LARGE SCALE GENOMIC DNA]</scope>
    <source>
        <strain evidence="4">PRA3</strain>
    </source>
</reference>
<evidence type="ECO:0000313" key="4">
    <source>
        <dbReference type="EMBL" id="AIK97261.1"/>
    </source>
</evidence>
<dbReference type="eggNOG" id="COG1792">
    <property type="taxonomic scope" value="Bacteria"/>
</dbReference>
<dbReference type="KEGG" id="paca:ID47_11745"/>
<evidence type="ECO:0000256" key="1">
    <source>
        <dbReference type="PIRNR" id="PIRNR038471"/>
    </source>
</evidence>
<dbReference type="PIRSF" id="PIRSF038471">
    <property type="entry name" value="MreC"/>
    <property type="match status" value="1"/>
</dbReference>
<dbReference type="Proteomes" id="UP000028926">
    <property type="component" value="Chromosome"/>
</dbReference>
<sequence length="291" mass="31990">MLSVVGLKTSKDHRTTIISDSGHSSPRLTSLSSRLSKPFGIILIAAVIVFLQIKEYSPVVAARQYLTNLFSPVVYVVSLPFNWATSVRDYFITKEEMVAQNEQLKLQNEKLIRDRDAHRQIAQENLNLREALNVQVGLVDDITTIRISHHIYDGYTTVFYSPNSALGDLRKNDAILTTKGFLVGRIMEINTNYTKIMPINDPSSRVPVKFEGNAQQAVLAGEGSDSLRLIHVENPVGVRVGDRLVTSGVGGILPAGLPVAVVQSIGNVIKCVPLGQVRDQDFVLALSRTQA</sequence>
<dbReference type="AlphaFoldDB" id="A0A077AXD9"/>
<dbReference type="InterPro" id="IPR055342">
    <property type="entry name" value="MreC_beta-barrel_core"/>
</dbReference>
<dbReference type="Gene3D" id="2.40.10.350">
    <property type="entry name" value="Rod shape-determining protein MreC, domain 2"/>
    <property type="match status" value="1"/>
</dbReference>
<protein>
    <recommendedName>
        <fullName evidence="1">Cell shape-determining protein MreC</fullName>
    </recommendedName>
    <alternativeName>
        <fullName evidence="1">Cell shape protein MreC</fullName>
    </alternativeName>
</protein>
<feature type="coiled-coil region" evidence="2">
    <location>
        <begin position="94"/>
        <end position="121"/>
    </location>
</feature>
<dbReference type="PANTHER" id="PTHR34138">
    <property type="entry name" value="CELL SHAPE-DETERMINING PROTEIN MREC"/>
    <property type="match status" value="1"/>
</dbReference>
<dbReference type="InterPro" id="IPR042175">
    <property type="entry name" value="Cell/Rod_MreC_2"/>
</dbReference>
<evidence type="ECO:0000256" key="2">
    <source>
        <dbReference type="SAM" id="Coils"/>
    </source>
</evidence>
<dbReference type="STRING" id="91604.ID47_11745"/>
<comment type="similarity">
    <text evidence="1">Belongs to the MreC family.</text>
</comment>
<dbReference type="InterPro" id="IPR007221">
    <property type="entry name" value="MreC"/>
</dbReference>
<evidence type="ECO:0000259" key="3">
    <source>
        <dbReference type="Pfam" id="PF04085"/>
    </source>
</evidence>